<evidence type="ECO:0000313" key="3">
    <source>
        <dbReference type="Proteomes" id="UP001500393"/>
    </source>
</evidence>
<comment type="caution">
    <text evidence="2">The sequence shown here is derived from an EMBL/GenBank/DDBJ whole genome shotgun (WGS) entry which is preliminary data.</text>
</comment>
<proteinExistence type="predicted"/>
<feature type="compositionally biased region" description="Basic and acidic residues" evidence="1">
    <location>
        <begin position="43"/>
        <end position="57"/>
    </location>
</feature>
<dbReference type="EMBL" id="BAAAOS010000017">
    <property type="protein sequence ID" value="GAA1566544.1"/>
    <property type="molecule type" value="Genomic_DNA"/>
</dbReference>
<protein>
    <submittedName>
        <fullName evidence="2">Uncharacterized protein</fullName>
    </submittedName>
</protein>
<organism evidence="2 3">
    <name type="scientific">Kribbella sancticallisti</name>
    <dbReference type="NCBI Taxonomy" id="460087"/>
    <lineage>
        <taxon>Bacteria</taxon>
        <taxon>Bacillati</taxon>
        <taxon>Actinomycetota</taxon>
        <taxon>Actinomycetes</taxon>
        <taxon>Propionibacteriales</taxon>
        <taxon>Kribbellaceae</taxon>
        <taxon>Kribbella</taxon>
    </lineage>
</organism>
<gene>
    <name evidence="2" type="ORF">GCM10009789_20050</name>
</gene>
<evidence type="ECO:0000256" key="1">
    <source>
        <dbReference type="SAM" id="MobiDB-lite"/>
    </source>
</evidence>
<feature type="region of interest" description="Disordered" evidence="1">
    <location>
        <begin position="1"/>
        <end position="65"/>
    </location>
</feature>
<name>A0ABP4NU63_9ACTN</name>
<reference evidence="3" key="1">
    <citation type="journal article" date="2019" name="Int. J. Syst. Evol. Microbiol.">
        <title>The Global Catalogue of Microorganisms (GCM) 10K type strain sequencing project: providing services to taxonomists for standard genome sequencing and annotation.</title>
        <authorList>
            <consortium name="The Broad Institute Genomics Platform"/>
            <consortium name="The Broad Institute Genome Sequencing Center for Infectious Disease"/>
            <person name="Wu L."/>
            <person name="Ma J."/>
        </authorList>
    </citation>
    <scope>NUCLEOTIDE SEQUENCE [LARGE SCALE GENOMIC DNA]</scope>
    <source>
        <strain evidence="3">JCM 14969</strain>
    </source>
</reference>
<keyword evidence="3" id="KW-1185">Reference proteome</keyword>
<feature type="compositionally biased region" description="Basic and acidic residues" evidence="1">
    <location>
        <begin position="8"/>
        <end position="23"/>
    </location>
</feature>
<evidence type="ECO:0000313" key="2">
    <source>
        <dbReference type="EMBL" id="GAA1566544.1"/>
    </source>
</evidence>
<dbReference type="RefSeq" id="WP_344212172.1">
    <property type="nucleotide sequence ID" value="NZ_BAAAOS010000017.1"/>
</dbReference>
<dbReference type="Proteomes" id="UP001500393">
    <property type="component" value="Unassembled WGS sequence"/>
</dbReference>
<accession>A0ABP4NU63</accession>
<sequence length="65" mass="7010">MTINTGRGAERGGGRAAGTDDRGWPILHAADPCDGRNPATGRPCERSYHQGHHRDLAGAEWLDDE</sequence>